<reference evidence="1 2" key="1">
    <citation type="submission" date="2015-01" db="EMBL/GenBank/DDBJ databases">
        <title>Evolution of Trichinella species and genotypes.</title>
        <authorList>
            <person name="Korhonen P.K."/>
            <person name="Edoardo P."/>
            <person name="Giuseppe L.R."/>
            <person name="Gasser R.B."/>
        </authorList>
    </citation>
    <scope>NUCLEOTIDE SEQUENCE [LARGE SCALE GENOMIC DNA]</scope>
    <source>
        <strain evidence="1">ISS176</strain>
    </source>
</reference>
<dbReference type="EMBL" id="JYDV01000004">
    <property type="protein sequence ID" value="KRZ44869.1"/>
    <property type="molecule type" value="Genomic_DNA"/>
</dbReference>
<dbReference type="InterPro" id="IPR036393">
    <property type="entry name" value="AceGlu_kinase-like_sf"/>
</dbReference>
<dbReference type="Gene3D" id="3.40.1160.10">
    <property type="entry name" value="Acetylglutamate kinase-like"/>
    <property type="match status" value="1"/>
</dbReference>
<dbReference type="Proteomes" id="UP000054826">
    <property type="component" value="Unassembled WGS sequence"/>
</dbReference>
<sequence>LGRILTFKMLTRTMCSLGFFKIVRTIARRQYFSDANFTAKAPKFKSIILHRADINKAKRVVIKLGSAIVARDNEDGLALGRLASIVEQAIIILFLFYYSTFLPII</sequence>
<gene>
    <name evidence="1" type="primary">alh-13</name>
    <name evidence="1" type="ORF">T4C_1309</name>
</gene>
<feature type="non-terminal residue" evidence="1">
    <location>
        <position position="1"/>
    </location>
</feature>
<organism evidence="1 2">
    <name type="scientific">Trichinella pseudospiralis</name>
    <name type="common">Parasitic roundworm</name>
    <dbReference type="NCBI Taxonomy" id="6337"/>
    <lineage>
        <taxon>Eukaryota</taxon>
        <taxon>Metazoa</taxon>
        <taxon>Ecdysozoa</taxon>
        <taxon>Nematoda</taxon>
        <taxon>Enoplea</taxon>
        <taxon>Dorylaimia</taxon>
        <taxon>Trichinellida</taxon>
        <taxon>Trichinellidae</taxon>
        <taxon>Trichinella</taxon>
    </lineage>
</organism>
<protein>
    <submittedName>
        <fullName evidence="1">Putative delta-1-pyrroline-5-carboxylate synthase</fullName>
    </submittedName>
</protein>
<proteinExistence type="predicted"/>
<dbReference type="AlphaFoldDB" id="A0A0V1KDD5"/>
<name>A0A0V1KDD5_TRIPS</name>
<comment type="caution">
    <text evidence="1">The sequence shown here is derived from an EMBL/GenBank/DDBJ whole genome shotgun (WGS) entry which is preliminary data.</text>
</comment>
<evidence type="ECO:0000313" key="2">
    <source>
        <dbReference type="Proteomes" id="UP000054826"/>
    </source>
</evidence>
<accession>A0A0V1KDD5</accession>
<evidence type="ECO:0000313" key="1">
    <source>
        <dbReference type="EMBL" id="KRZ44869.1"/>
    </source>
</evidence>